<name>A0A7G7G8K1_9BACT</name>
<proteinExistence type="predicted"/>
<protein>
    <submittedName>
        <fullName evidence="1">Uncharacterized protein</fullName>
    </submittedName>
</protein>
<dbReference type="KEGG" id="aswu:HUW51_12415"/>
<evidence type="ECO:0000313" key="2">
    <source>
        <dbReference type="Proteomes" id="UP000515237"/>
    </source>
</evidence>
<dbReference type="Proteomes" id="UP000515237">
    <property type="component" value="Chromosome"/>
</dbReference>
<keyword evidence="2" id="KW-1185">Reference proteome</keyword>
<sequence>MREAMWQLTEFGYLYNSLYAYRRKVEADIKSKIKADSLASLSTADSATQQHDQTLQELTQKLQKISIITSRVISLNKGYRRQVQERPPLG</sequence>
<gene>
    <name evidence="1" type="ORF">HUW51_12415</name>
</gene>
<reference evidence="1 2" key="1">
    <citation type="journal article" date="2018" name="Int. J. Syst. Evol. Microbiol.">
        <title>Adhaeribacter swui sp. nov., isolated from wet mud.</title>
        <authorList>
            <person name="Kim D.U."/>
            <person name="Kim K.W."/>
            <person name="Kang M.S."/>
            <person name="Kim J.Y."/>
            <person name="Jang J.H."/>
            <person name="Kim M.K."/>
        </authorList>
    </citation>
    <scope>NUCLEOTIDE SEQUENCE [LARGE SCALE GENOMIC DNA]</scope>
    <source>
        <strain evidence="1 2">KCTC 52873</strain>
    </source>
</reference>
<dbReference type="RefSeq" id="WP_185274335.1">
    <property type="nucleotide sequence ID" value="NZ_CP055156.1"/>
</dbReference>
<organism evidence="1 2">
    <name type="scientific">Adhaeribacter swui</name>
    <dbReference type="NCBI Taxonomy" id="2086471"/>
    <lineage>
        <taxon>Bacteria</taxon>
        <taxon>Pseudomonadati</taxon>
        <taxon>Bacteroidota</taxon>
        <taxon>Cytophagia</taxon>
        <taxon>Cytophagales</taxon>
        <taxon>Hymenobacteraceae</taxon>
        <taxon>Adhaeribacter</taxon>
    </lineage>
</organism>
<dbReference type="EMBL" id="CP055156">
    <property type="protein sequence ID" value="QNF33485.1"/>
    <property type="molecule type" value="Genomic_DNA"/>
</dbReference>
<evidence type="ECO:0000313" key="1">
    <source>
        <dbReference type="EMBL" id="QNF33485.1"/>
    </source>
</evidence>
<accession>A0A7G7G8K1</accession>
<dbReference type="AlphaFoldDB" id="A0A7G7G8K1"/>